<comment type="caution">
    <text evidence="1">The sequence shown here is derived from an EMBL/GenBank/DDBJ whole genome shotgun (WGS) entry which is preliminary data.</text>
</comment>
<evidence type="ECO:0000313" key="2">
    <source>
        <dbReference type="Proteomes" id="UP000266673"/>
    </source>
</evidence>
<dbReference type="AlphaFoldDB" id="A0A397TZK1"/>
<accession>A0A397TZK1</accession>
<name>A0A397TZK1_9GLOM</name>
<sequence>MFDGRGIGGNDDFESWKYSRQFFNQALLRPRFMDTITTKLFEELSGYWQSLGKQNASNNNNNNDTYPRIFGIYY</sequence>
<evidence type="ECO:0000313" key="1">
    <source>
        <dbReference type="EMBL" id="RIB02358.1"/>
    </source>
</evidence>
<proteinExistence type="predicted"/>
<gene>
    <name evidence="1" type="ORF">C2G38_2228042</name>
</gene>
<organism evidence="1 2">
    <name type="scientific">Gigaspora rosea</name>
    <dbReference type="NCBI Taxonomy" id="44941"/>
    <lineage>
        <taxon>Eukaryota</taxon>
        <taxon>Fungi</taxon>
        <taxon>Fungi incertae sedis</taxon>
        <taxon>Mucoromycota</taxon>
        <taxon>Glomeromycotina</taxon>
        <taxon>Glomeromycetes</taxon>
        <taxon>Diversisporales</taxon>
        <taxon>Gigasporaceae</taxon>
        <taxon>Gigaspora</taxon>
    </lineage>
</organism>
<keyword evidence="2" id="KW-1185">Reference proteome</keyword>
<reference evidence="1 2" key="1">
    <citation type="submission" date="2018-06" db="EMBL/GenBank/DDBJ databases">
        <title>Comparative genomics reveals the genomic features of Rhizophagus irregularis, R. cerebriforme, R. diaphanum and Gigaspora rosea, and their symbiotic lifestyle signature.</title>
        <authorList>
            <person name="Morin E."/>
            <person name="San Clemente H."/>
            <person name="Chen E.C.H."/>
            <person name="De La Providencia I."/>
            <person name="Hainaut M."/>
            <person name="Kuo A."/>
            <person name="Kohler A."/>
            <person name="Murat C."/>
            <person name="Tang N."/>
            <person name="Roy S."/>
            <person name="Loubradou J."/>
            <person name="Henrissat B."/>
            <person name="Grigoriev I.V."/>
            <person name="Corradi N."/>
            <person name="Roux C."/>
            <person name="Martin F.M."/>
        </authorList>
    </citation>
    <scope>NUCLEOTIDE SEQUENCE [LARGE SCALE GENOMIC DNA]</scope>
    <source>
        <strain evidence="1 2">DAOM 194757</strain>
    </source>
</reference>
<dbReference type="EMBL" id="QKWP01002722">
    <property type="protein sequence ID" value="RIB02358.1"/>
    <property type="molecule type" value="Genomic_DNA"/>
</dbReference>
<dbReference type="Proteomes" id="UP000266673">
    <property type="component" value="Unassembled WGS sequence"/>
</dbReference>
<protein>
    <recommendedName>
        <fullName evidence="3">Cytochrome P450</fullName>
    </recommendedName>
</protein>
<evidence type="ECO:0008006" key="3">
    <source>
        <dbReference type="Google" id="ProtNLM"/>
    </source>
</evidence>